<dbReference type="AlphaFoldDB" id="B6FYJ9"/>
<reference evidence="1 2" key="2">
    <citation type="submission" date="2008-10" db="EMBL/GenBank/DDBJ databases">
        <title>Draft genome sequence of Clostridium hiranonis (DSM 13275).</title>
        <authorList>
            <person name="Sudarsanam P."/>
            <person name="Ley R."/>
            <person name="Guruge J."/>
            <person name="Turnbaugh P.J."/>
            <person name="Mahowald M."/>
            <person name="Liep D."/>
            <person name="Gordon J."/>
        </authorList>
    </citation>
    <scope>NUCLEOTIDE SEQUENCE [LARGE SCALE GENOMIC DNA]</scope>
    <source>
        <strain evidence="1 2">DSM 13275</strain>
    </source>
</reference>
<dbReference type="InterPro" id="IPR027417">
    <property type="entry name" value="P-loop_NTPase"/>
</dbReference>
<dbReference type="OrthoDB" id="9809324at2"/>
<evidence type="ECO:0000313" key="1">
    <source>
        <dbReference type="EMBL" id="EEA85355.1"/>
    </source>
</evidence>
<dbReference type="STRING" id="500633.CLOHIR_00951"/>
<accession>B6FYJ9</accession>
<evidence type="ECO:0000313" key="2">
    <source>
        <dbReference type="Proteomes" id="UP000003178"/>
    </source>
</evidence>
<dbReference type="eggNOG" id="COG1106">
    <property type="taxonomic scope" value="Bacteria"/>
</dbReference>
<protein>
    <recommendedName>
        <fullName evidence="3">ATP-binding protein</fullName>
    </recommendedName>
</protein>
<dbReference type="Proteomes" id="UP000003178">
    <property type="component" value="Unassembled WGS sequence"/>
</dbReference>
<sequence>MKELVRIISININGIKNVCHGAIKINTIKEIESEEFKDNSSILGIYGQNGSGKSAVIDATHILKYLIKWEKLPDDIDSLINFGSKDAMLEYSFYVKSDEFEGIIDYKFEIVKSEENGYVVDYEKLSIKKLNEGKWSRKSTLFEIRNGEITYSKIKNMLSKETRMFLRVWYDNKAGKSLIFAKKLNDKVKDEILEKGEWEFPFVVDVLKKFAINNLKIIGNGEASIFKRDIPGRCIIRQSNFDEFKRAVEQLGNVIESIIPSMKIDISIKDEKLLDNGEKRMIIEFMSVKEGYSIPLIYESKGIKRIVPIIHYFIKLYNNESMCLMVDDLDLGINEYLFGELVKIFDTSAKGQLIFTANNFRALEMMSYKNFAFTTTNPDNKYIRLHGVGEDNPRDFYYSSILLGGQEEELYDETRNYRIERAFRMYRNNK</sequence>
<reference evidence="1 2" key="1">
    <citation type="submission" date="2008-09" db="EMBL/GenBank/DDBJ databases">
        <authorList>
            <person name="Fulton L."/>
            <person name="Clifton S."/>
            <person name="Fulton B."/>
            <person name="Xu J."/>
            <person name="Minx P."/>
            <person name="Pepin K.H."/>
            <person name="Johnson M."/>
            <person name="Thiruvilangam P."/>
            <person name="Bhonagiri V."/>
            <person name="Nash W.E."/>
            <person name="Mardis E.R."/>
            <person name="Wilson R.K."/>
        </authorList>
    </citation>
    <scope>NUCLEOTIDE SEQUENCE [LARGE SCALE GENOMIC DNA]</scope>
    <source>
        <strain evidence="1 2">DSM 13275</strain>
    </source>
</reference>
<dbReference type="HOGENOM" id="CLU_608016_0_0_9"/>
<comment type="caution">
    <text evidence="1">The sequence shown here is derived from an EMBL/GenBank/DDBJ whole genome shotgun (WGS) entry which is preliminary data.</text>
</comment>
<keyword evidence="2" id="KW-1185">Reference proteome</keyword>
<evidence type="ECO:0008006" key="3">
    <source>
        <dbReference type="Google" id="ProtNLM"/>
    </source>
</evidence>
<dbReference type="RefSeq" id="WP_006439868.1">
    <property type="nucleotide sequence ID" value="NZ_DS995356.1"/>
</dbReference>
<organism evidence="1 2">
    <name type="scientific">Peptacetobacter hiranonis (strain DSM 13275 / JCM 10541 / KCTC 15199 / TO-931)</name>
    <name type="common">Clostridium hiranonis</name>
    <dbReference type="NCBI Taxonomy" id="500633"/>
    <lineage>
        <taxon>Bacteria</taxon>
        <taxon>Bacillati</taxon>
        <taxon>Bacillota</taxon>
        <taxon>Clostridia</taxon>
        <taxon>Peptostreptococcales</taxon>
        <taxon>Peptostreptococcaceae</taxon>
        <taxon>Peptacetobacter</taxon>
    </lineage>
</organism>
<dbReference type="Gene3D" id="3.40.50.300">
    <property type="entry name" value="P-loop containing nucleotide triphosphate hydrolases"/>
    <property type="match status" value="1"/>
</dbReference>
<proteinExistence type="predicted"/>
<gene>
    <name evidence="1" type="ORF">CLOHIR_00951</name>
</gene>
<dbReference type="SUPFAM" id="SSF52540">
    <property type="entry name" value="P-loop containing nucleoside triphosphate hydrolases"/>
    <property type="match status" value="1"/>
</dbReference>
<name>B6FYJ9_PEPHT</name>
<dbReference type="EMBL" id="ABWP01000044">
    <property type="protein sequence ID" value="EEA85355.1"/>
    <property type="molecule type" value="Genomic_DNA"/>
</dbReference>